<keyword evidence="6" id="KW-0067">ATP-binding</keyword>
<dbReference type="InterPro" id="IPR011990">
    <property type="entry name" value="TPR-like_helical_dom_sf"/>
</dbReference>
<dbReference type="InterPro" id="IPR036890">
    <property type="entry name" value="HATPase_C_sf"/>
</dbReference>
<dbReference type="EC" id="2.7.13.3" evidence="2"/>
<gene>
    <name evidence="11" type="ORF">SAMN02745202_00190</name>
</gene>
<organism evidence="11 12">
    <name type="scientific">Segatella oulorum</name>
    <dbReference type="NCBI Taxonomy" id="28136"/>
    <lineage>
        <taxon>Bacteria</taxon>
        <taxon>Pseudomonadati</taxon>
        <taxon>Bacteroidota</taxon>
        <taxon>Bacteroidia</taxon>
        <taxon>Bacteroidales</taxon>
        <taxon>Prevotellaceae</taxon>
        <taxon>Segatella</taxon>
    </lineage>
</organism>
<keyword evidence="9" id="KW-0812">Transmembrane</keyword>
<dbReference type="SMART" id="SM00387">
    <property type="entry name" value="HATPase_c"/>
    <property type="match status" value="1"/>
</dbReference>
<dbReference type="GO" id="GO:0000156">
    <property type="term" value="F:phosphorelay response regulator activity"/>
    <property type="evidence" value="ECO:0007669"/>
    <property type="project" value="TreeGrafter"/>
</dbReference>
<dbReference type="Gene3D" id="3.30.565.10">
    <property type="entry name" value="Histidine kinase-like ATPase, C-terminal domain"/>
    <property type="match status" value="1"/>
</dbReference>
<proteinExistence type="predicted"/>
<dbReference type="PANTHER" id="PTHR42878">
    <property type="entry name" value="TWO-COMPONENT HISTIDINE KINASE"/>
    <property type="match status" value="1"/>
</dbReference>
<feature type="transmembrane region" description="Helical" evidence="9">
    <location>
        <begin position="443"/>
        <end position="462"/>
    </location>
</feature>
<dbReference type="InterPro" id="IPR033405">
    <property type="entry name" value="DUF5112"/>
</dbReference>
<evidence type="ECO:0000256" key="1">
    <source>
        <dbReference type="ARBA" id="ARBA00000085"/>
    </source>
</evidence>
<dbReference type="PROSITE" id="PS50109">
    <property type="entry name" value="HIS_KIN"/>
    <property type="match status" value="1"/>
</dbReference>
<comment type="catalytic activity">
    <reaction evidence="1">
        <text>ATP + protein L-histidine = ADP + protein N-phospho-L-histidine.</text>
        <dbReference type="EC" id="2.7.13.3"/>
    </reaction>
</comment>
<dbReference type="SUPFAM" id="SSF55874">
    <property type="entry name" value="ATPase domain of HSP90 chaperone/DNA topoisomerase II/histidine kinase"/>
    <property type="match status" value="1"/>
</dbReference>
<dbReference type="GO" id="GO:0007234">
    <property type="term" value="P:osmosensory signaling via phosphorelay pathway"/>
    <property type="evidence" value="ECO:0007669"/>
    <property type="project" value="TreeGrafter"/>
</dbReference>
<keyword evidence="7" id="KW-0902">Two-component regulatory system</keyword>
<dbReference type="Pfam" id="PF17140">
    <property type="entry name" value="DUF5113"/>
    <property type="match status" value="2"/>
</dbReference>
<feature type="transmembrane region" description="Helical" evidence="9">
    <location>
        <begin position="912"/>
        <end position="931"/>
    </location>
</feature>
<protein>
    <recommendedName>
        <fullName evidence="2">histidine kinase</fullName>
        <ecNumber evidence="2">2.7.13.3</ecNumber>
    </recommendedName>
</protein>
<dbReference type="AlphaFoldDB" id="A0A1T4KWF0"/>
<keyword evidence="9" id="KW-0472">Membrane</keyword>
<dbReference type="Pfam" id="PF17139">
    <property type="entry name" value="DUF5112"/>
    <property type="match status" value="1"/>
</dbReference>
<keyword evidence="9" id="KW-1133">Transmembrane helix</keyword>
<keyword evidence="4" id="KW-0547">Nucleotide-binding</keyword>
<evidence type="ECO:0000256" key="7">
    <source>
        <dbReference type="ARBA" id="ARBA00023012"/>
    </source>
</evidence>
<dbReference type="SUPFAM" id="SSF48452">
    <property type="entry name" value="TPR-like"/>
    <property type="match status" value="1"/>
</dbReference>
<reference evidence="11 12" key="1">
    <citation type="submission" date="2017-02" db="EMBL/GenBank/DDBJ databases">
        <authorList>
            <person name="Peterson S.W."/>
        </authorList>
    </citation>
    <scope>NUCLEOTIDE SEQUENCE [LARGE SCALE GENOMIC DNA]</scope>
    <source>
        <strain evidence="11 12">ATCC 43324</strain>
    </source>
</reference>
<dbReference type="InterPro" id="IPR050351">
    <property type="entry name" value="BphY/WalK/GraS-like"/>
</dbReference>
<sequence>MPPFAFKLGVLFSHFSEICYFCLANYKIIIALARAIPLHPDICCSLNNRLLLMLTGLSLLLLLGGCASAPKQRIDALNGKSYAFHYRNLDSAKHYAEQALALSRHDDEGQAEALNNLAFVATMRMNYQAAYALLHKVKKITDNQIELFVSDVQAMRLCQRQSRNKSFYTYRELALRRLRRIREEWKYLTSSQRRRFTYAETEFDIITSTYYYYVGLKRQSIEALKQIDPYGAIQQDTAQLLSYYYNLGTGSIIDKGSSQEIAQKEFDYLMRCYELARHNRYVFWEANAMQAISELLIDPSDRKFLIRNNIPFIQHLNVDNLPDSLLAGNLAQRSLNMFRQFGDVYQIAGSYRTLAQCYWQLGDYKSARMCLDNALSDTIINRAPDLVSSIREQMSLVFAAIDDKAQSDYNRNVYLDLQEQTRQDKQLEARADQLNKSAAQLNGMLIAVATMIVVVVVLLVIFDQMRRRRDKQFSVEQLLAPLEQWQVEEEERLAQIDEALQAVEDQCHVAELHLSDNLRRNIEQRAKVALVNVITPLIDRILHEIDVLNHRHESPEERAARYTYIGELAGKINEYNNALTQWIQLKQGQLNLNIERFALQDLFAIVEKSSFSFKNKGIQLIVEPSKAVVKADRALTLFMLNTLADNARKYTPSGGHVWIASQVLEAEGAVEIAIRDDGEGMSPAQVAHLFEHKVIVDECLQGQEQVETEKSHGFGLMNCKGIIEKYRKVSKIFSVCSLTVESQLGKGSCFKFRLPQGMQRVLLLLGVLLSSVSSRAAPHYLLKQAASFADSAYFSNLRRDYTMTLAYADSCRQCLNRYYRLAHPKAVDTLRYVGTEVVPAEINWFRQQVKMDYNIILDMRNETAVADLALHQWAAYHYNNRAYTQLFKETSADNSLDEYVHVMQQSENSKNVAVVLLIMLLISIFPAYYFLYYRYQLYYRLAVERVGKINVVLSADLPIEEKLRAIDRLWNKGNFLLKTPDPRLNEVVDRIRVALKSSMASGQQKRIALELAHDELRRIEYESQQLHVSNNVLDNCLSTLKHETMYYPSRIKQLVDGEEKNLASISEVARYYKQLYAVLSRQAMLQIEKNLKVTPELIKYLLLLLKKISHETDMHCRMVDKDTSYIVVEAELSTLQLSAEERALLFTPSSVNIEYMVCRQIVREIGDATNLRACGIQARQRVGGGTLVEITLPRRIKKLIEI</sequence>
<evidence type="ECO:0000256" key="4">
    <source>
        <dbReference type="ARBA" id="ARBA00022741"/>
    </source>
</evidence>
<evidence type="ECO:0000259" key="10">
    <source>
        <dbReference type="PROSITE" id="PS50109"/>
    </source>
</evidence>
<evidence type="ECO:0000256" key="5">
    <source>
        <dbReference type="ARBA" id="ARBA00022777"/>
    </source>
</evidence>
<evidence type="ECO:0000256" key="6">
    <source>
        <dbReference type="ARBA" id="ARBA00022840"/>
    </source>
</evidence>
<dbReference type="EMBL" id="FUXK01000002">
    <property type="protein sequence ID" value="SJZ46678.1"/>
    <property type="molecule type" value="Genomic_DNA"/>
</dbReference>
<dbReference type="GO" id="GO:0005524">
    <property type="term" value="F:ATP binding"/>
    <property type="evidence" value="ECO:0007669"/>
    <property type="project" value="UniProtKB-KW"/>
</dbReference>
<dbReference type="GO" id="GO:0004673">
    <property type="term" value="F:protein histidine kinase activity"/>
    <property type="evidence" value="ECO:0007669"/>
    <property type="project" value="UniProtKB-EC"/>
</dbReference>
<evidence type="ECO:0000256" key="2">
    <source>
        <dbReference type="ARBA" id="ARBA00012438"/>
    </source>
</evidence>
<dbReference type="PANTHER" id="PTHR42878:SF7">
    <property type="entry name" value="SENSOR HISTIDINE KINASE GLRK"/>
    <property type="match status" value="1"/>
</dbReference>
<dbReference type="eggNOG" id="COG4251">
    <property type="taxonomic scope" value="Bacteria"/>
</dbReference>
<dbReference type="STRING" id="28136.SAMN02745202_00190"/>
<dbReference type="InterPro" id="IPR005467">
    <property type="entry name" value="His_kinase_dom"/>
</dbReference>
<evidence type="ECO:0000313" key="11">
    <source>
        <dbReference type="EMBL" id="SJZ46678.1"/>
    </source>
</evidence>
<accession>A0A1T4KWF0</accession>
<keyword evidence="3" id="KW-0808">Transferase</keyword>
<dbReference type="Pfam" id="PF02518">
    <property type="entry name" value="HATPase_c"/>
    <property type="match status" value="1"/>
</dbReference>
<feature type="coiled-coil region" evidence="8">
    <location>
        <begin position="417"/>
        <end position="444"/>
    </location>
</feature>
<keyword evidence="5 11" id="KW-0418">Kinase</keyword>
<dbReference type="GO" id="GO:0030295">
    <property type="term" value="F:protein kinase activator activity"/>
    <property type="evidence" value="ECO:0007669"/>
    <property type="project" value="TreeGrafter"/>
</dbReference>
<keyword evidence="8" id="KW-0175">Coiled coil</keyword>
<evidence type="ECO:0000256" key="9">
    <source>
        <dbReference type="SAM" id="Phobius"/>
    </source>
</evidence>
<name>A0A1T4KWF0_9BACT</name>
<dbReference type="Proteomes" id="UP000190065">
    <property type="component" value="Unassembled WGS sequence"/>
</dbReference>
<evidence type="ECO:0000256" key="8">
    <source>
        <dbReference type="SAM" id="Coils"/>
    </source>
</evidence>
<dbReference type="InterPro" id="IPR033406">
    <property type="entry name" value="DUF5113"/>
</dbReference>
<dbReference type="eggNOG" id="COG0457">
    <property type="taxonomic scope" value="Bacteria"/>
</dbReference>
<feature type="domain" description="Histidine kinase" evidence="10">
    <location>
        <begin position="529"/>
        <end position="758"/>
    </location>
</feature>
<dbReference type="InterPro" id="IPR003594">
    <property type="entry name" value="HATPase_dom"/>
</dbReference>
<evidence type="ECO:0000256" key="3">
    <source>
        <dbReference type="ARBA" id="ARBA00022679"/>
    </source>
</evidence>
<dbReference type="Gene3D" id="1.25.40.10">
    <property type="entry name" value="Tetratricopeptide repeat domain"/>
    <property type="match status" value="1"/>
</dbReference>
<evidence type="ECO:0000313" key="12">
    <source>
        <dbReference type="Proteomes" id="UP000190065"/>
    </source>
</evidence>